<name>A0A9R1TLZ9_9HYME</name>
<keyword evidence="1" id="KW-1185">Reference proteome</keyword>
<dbReference type="OrthoDB" id="10452691at2759"/>
<gene>
    <name evidence="2" type="primary">LOC105271842</name>
</gene>
<evidence type="ECO:0000313" key="2">
    <source>
        <dbReference type="RefSeq" id="XP_011311930.1"/>
    </source>
</evidence>
<dbReference type="Proteomes" id="UP000694866">
    <property type="component" value="Unplaced"/>
</dbReference>
<protein>
    <submittedName>
        <fullName evidence="2">Glyceraldehyde-3-phosphate dehydrogenase, testis-specific</fullName>
    </submittedName>
</protein>
<proteinExistence type="predicted"/>
<dbReference type="AlphaFoldDB" id="A0A9R1TLZ9"/>
<organism evidence="1 2">
    <name type="scientific">Fopius arisanus</name>
    <dbReference type="NCBI Taxonomy" id="64838"/>
    <lineage>
        <taxon>Eukaryota</taxon>
        <taxon>Metazoa</taxon>
        <taxon>Ecdysozoa</taxon>
        <taxon>Arthropoda</taxon>
        <taxon>Hexapoda</taxon>
        <taxon>Insecta</taxon>
        <taxon>Pterygota</taxon>
        <taxon>Neoptera</taxon>
        <taxon>Endopterygota</taxon>
        <taxon>Hymenoptera</taxon>
        <taxon>Apocrita</taxon>
        <taxon>Ichneumonoidea</taxon>
        <taxon>Braconidae</taxon>
        <taxon>Opiinae</taxon>
        <taxon>Fopius</taxon>
    </lineage>
</organism>
<sequence>MRDCCGSPNQPRISIIKNSEPPQICPPICFTWPLTCPRPSPGPKPIKTEVYLRPDPLCPPYYPMPCPPKVQVISLPMKDPAPPPPPQPRYCVTIKRIPIGPPPPPTPPISSPCRAICTPCSPACPL</sequence>
<evidence type="ECO:0000313" key="1">
    <source>
        <dbReference type="Proteomes" id="UP000694866"/>
    </source>
</evidence>
<dbReference type="GeneID" id="105271842"/>
<accession>A0A9R1TLZ9</accession>
<dbReference type="KEGG" id="fas:105271842"/>
<dbReference type="RefSeq" id="XP_011311930.1">
    <property type="nucleotide sequence ID" value="XM_011313628.1"/>
</dbReference>
<reference evidence="2" key="1">
    <citation type="submission" date="2025-08" db="UniProtKB">
        <authorList>
            <consortium name="RefSeq"/>
        </authorList>
    </citation>
    <scope>IDENTIFICATION</scope>
    <source>
        <strain evidence="2">USDA-PBARC FA_bdor</strain>
        <tissue evidence="2">Whole organism</tissue>
    </source>
</reference>